<dbReference type="InterPro" id="IPR001345">
    <property type="entry name" value="PG/BPGM_mutase_AS"/>
</dbReference>
<keyword evidence="9" id="KW-1185">Reference proteome</keyword>
<accession>A0A2S6ITC3</accession>
<dbReference type="RefSeq" id="WP_211290942.1">
    <property type="nucleotide sequence ID" value="NZ_PTJD01000004.1"/>
</dbReference>
<keyword evidence="4" id="KW-0413">Isomerase</keyword>
<dbReference type="PANTHER" id="PTHR11931">
    <property type="entry name" value="PHOSPHOGLYCERATE MUTASE"/>
    <property type="match status" value="1"/>
</dbReference>
<dbReference type="InterPro" id="IPR013078">
    <property type="entry name" value="His_Pase_superF_clade-1"/>
</dbReference>
<dbReference type="GO" id="GO:0006096">
    <property type="term" value="P:glycolytic process"/>
    <property type="evidence" value="ECO:0007669"/>
    <property type="project" value="UniProtKB-KW"/>
</dbReference>
<dbReference type="AlphaFoldDB" id="A0A2S6ITC3"/>
<dbReference type="PROSITE" id="PS00175">
    <property type="entry name" value="PG_MUTASE"/>
    <property type="match status" value="1"/>
</dbReference>
<dbReference type="CDD" id="cd07067">
    <property type="entry name" value="HP_PGM_like"/>
    <property type="match status" value="1"/>
</dbReference>
<comment type="similarity">
    <text evidence="1">Belongs to the phosphoglycerate mutase family. BPG-dependent PGAM subfamily.</text>
</comment>
<evidence type="ECO:0000256" key="1">
    <source>
        <dbReference type="ARBA" id="ARBA00006717"/>
    </source>
</evidence>
<feature type="binding site" evidence="6">
    <location>
        <position position="105"/>
    </location>
    <ligand>
        <name>substrate</name>
    </ligand>
</feature>
<dbReference type="InterPro" id="IPR029033">
    <property type="entry name" value="His_PPase_superfam"/>
</dbReference>
<feature type="region of interest" description="Disordered" evidence="7">
    <location>
        <begin position="1"/>
        <end position="33"/>
    </location>
</feature>
<dbReference type="Proteomes" id="UP000239485">
    <property type="component" value="Unassembled WGS sequence"/>
</dbReference>
<protein>
    <recommendedName>
        <fullName evidence="2">phosphoglycerate mutase (2,3-diphosphoglycerate-dependent)</fullName>
        <ecNumber evidence="2">5.4.2.11</ecNumber>
    </recommendedName>
</protein>
<dbReference type="GO" id="GO:0004619">
    <property type="term" value="F:phosphoglycerate mutase activity"/>
    <property type="evidence" value="ECO:0007669"/>
    <property type="project" value="UniProtKB-EC"/>
</dbReference>
<evidence type="ECO:0000256" key="4">
    <source>
        <dbReference type="ARBA" id="ARBA00023235"/>
    </source>
</evidence>
<evidence type="ECO:0000256" key="2">
    <source>
        <dbReference type="ARBA" id="ARBA00012028"/>
    </source>
</evidence>
<dbReference type="InterPro" id="IPR005952">
    <property type="entry name" value="Phosphogly_mut1"/>
</dbReference>
<feature type="active site" description="Proton donor/acceptor" evidence="5">
    <location>
        <position position="131"/>
    </location>
</feature>
<evidence type="ECO:0000256" key="5">
    <source>
        <dbReference type="PIRSR" id="PIRSR613078-1"/>
    </source>
</evidence>
<evidence type="ECO:0000313" key="8">
    <source>
        <dbReference type="EMBL" id="PPK97296.1"/>
    </source>
</evidence>
<feature type="compositionally biased region" description="Low complexity" evidence="7">
    <location>
        <begin position="17"/>
        <end position="31"/>
    </location>
</feature>
<keyword evidence="3" id="KW-0324">Glycolysis</keyword>
<evidence type="ECO:0000313" key="9">
    <source>
        <dbReference type="Proteomes" id="UP000239485"/>
    </source>
</evidence>
<dbReference type="SUPFAM" id="SSF53254">
    <property type="entry name" value="Phosphoglycerate mutase-like"/>
    <property type="match status" value="1"/>
</dbReference>
<feature type="region of interest" description="Disordered" evidence="7">
    <location>
        <begin position="257"/>
        <end position="281"/>
    </location>
</feature>
<organism evidence="8 9">
    <name type="scientific">Kineococcus xinjiangensis</name>
    <dbReference type="NCBI Taxonomy" id="512762"/>
    <lineage>
        <taxon>Bacteria</taxon>
        <taxon>Bacillati</taxon>
        <taxon>Actinomycetota</taxon>
        <taxon>Actinomycetes</taxon>
        <taxon>Kineosporiales</taxon>
        <taxon>Kineosporiaceae</taxon>
        <taxon>Kineococcus</taxon>
    </lineage>
</organism>
<name>A0A2S6ITC3_9ACTN</name>
<comment type="caution">
    <text evidence="8">The sequence shown here is derived from an EMBL/GenBank/DDBJ whole genome shotgun (WGS) entry which is preliminary data.</text>
</comment>
<dbReference type="EMBL" id="PTJD01000004">
    <property type="protein sequence ID" value="PPK97296.1"/>
    <property type="molecule type" value="Genomic_DNA"/>
</dbReference>
<feature type="binding site" evidence="6">
    <location>
        <begin position="36"/>
        <end position="43"/>
    </location>
    <ligand>
        <name>substrate</name>
    </ligand>
</feature>
<proteinExistence type="inferred from homology"/>
<evidence type="ECO:0000256" key="7">
    <source>
        <dbReference type="SAM" id="MobiDB-lite"/>
    </source>
</evidence>
<dbReference type="Pfam" id="PF00300">
    <property type="entry name" value="His_Phos_1"/>
    <property type="match status" value="1"/>
</dbReference>
<feature type="active site" description="Tele-phosphohistidine intermediate" evidence="5">
    <location>
        <position position="37"/>
    </location>
</feature>
<evidence type="ECO:0000256" key="6">
    <source>
        <dbReference type="PIRSR" id="PIRSR613078-2"/>
    </source>
</evidence>
<dbReference type="SMART" id="SM00855">
    <property type="entry name" value="PGAM"/>
    <property type="match status" value="1"/>
</dbReference>
<sequence length="281" mass="30165">MTAPPLADPDLPPTPRSGEPSAAAGPGWPASLTLLRHGESAGNLADRAARDAGAEALDLSERDADVPLSALGRRQAVAVGRWLAAEVAAGRRPEPGLVLSSPFARAADTAAEVVAAAGLQVPVRFDERLRERDLGWWDGLTGHGVRTRYPEESARRKRLGKLYYRPPGGESWCDVALRVRSLVRDLRLEHAGRHVLLVSHQAVIANFRFVLEALDERALMAVDRDEPAPNCSLTRYGRSTGGPDGLRLLEAGDTAALERLHEPVTDDPVDDEPQSAAGAVR</sequence>
<feature type="compositionally biased region" description="Pro residues" evidence="7">
    <location>
        <begin position="1"/>
        <end position="15"/>
    </location>
</feature>
<reference evidence="8 9" key="1">
    <citation type="submission" date="2018-02" db="EMBL/GenBank/DDBJ databases">
        <title>Genomic Encyclopedia of Archaeal and Bacterial Type Strains, Phase II (KMG-II): from individual species to whole genera.</title>
        <authorList>
            <person name="Goeker M."/>
        </authorList>
    </citation>
    <scope>NUCLEOTIDE SEQUENCE [LARGE SCALE GENOMIC DNA]</scope>
    <source>
        <strain evidence="8 9">DSM 22857</strain>
    </source>
</reference>
<evidence type="ECO:0000256" key="3">
    <source>
        <dbReference type="ARBA" id="ARBA00023152"/>
    </source>
</evidence>
<dbReference type="Gene3D" id="3.40.50.1240">
    <property type="entry name" value="Phosphoglycerate mutase-like"/>
    <property type="match status" value="1"/>
</dbReference>
<dbReference type="EC" id="5.4.2.11" evidence="2"/>
<gene>
    <name evidence="8" type="ORF">CLV92_104115</name>
</gene>